<dbReference type="EMBL" id="JARZAK010000001">
    <property type="protein sequence ID" value="MDY7256371.1"/>
    <property type="molecule type" value="Genomic_DNA"/>
</dbReference>
<reference evidence="1 2" key="1">
    <citation type="submission" date="2023-04" db="EMBL/GenBank/DDBJ databases">
        <title>Bacteroides pacosi sp. nov., isolated from the fecal material of an alpaca.</title>
        <authorList>
            <person name="Miller S."/>
            <person name="Hendry M."/>
            <person name="King J."/>
            <person name="Sankaranarayanan K."/>
            <person name="Lawson P.A."/>
        </authorList>
    </citation>
    <scope>NUCLEOTIDE SEQUENCE [LARGE SCALE GENOMIC DNA]</scope>
    <source>
        <strain evidence="1 2">A2-P53</strain>
    </source>
</reference>
<gene>
    <name evidence="1" type="ORF">QHG74_01365</name>
</gene>
<dbReference type="CDD" id="cd16413">
    <property type="entry name" value="DGQHR_domain"/>
    <property type="match status" value="1"/>
</dbReference>
<sequence>MVRLNEEQIMSIKEHMCSDEKKLASLYRAKKKSYDECSVSFNEAEERKKQDWVEVVTLKTKVRMQRPKPVGVAFEDKIWSMFYDLGFRYLNRDEHLEIKWGEGGGDHKQIDVLAIGEEAIFVVECKAATKLTTSSFKSVIDGIEHYREGVIRALHQIYGDKKIKFVLATDNYRIGEEDTKRMVEKKIFHLNENAYKYIQGLLKSYKFCVNYQFYGMMFKNELISSKRIRVPALKGKMGGFDYYMMSIEPETLLKMGFVLHRTKVNDSMAPTYQRLLSAKRLPGITNFIQNGGYFPNSLIVNFDTTSSKKMKIQFDLAENSSEDSNAQLGILSIPNAYGIAYIIDGQHRLYGYAGSDYKRTNTIPVVAFENMESREQLQIFMDINENQKAVSKNLRLDLEEDINWESLQVDSRLKALRSSIIKALAADSGSVLANKISVGEDSSDLNFTPFDNGLLQSSLLPRASKQSYTKDTDVCMYDTQNLDHDKAMNECKKRVASYLRECYNYAHQELDEKLFKDFIMCNRGTYAFVALVGSLNKYLIKSGQVTQFSSLAERMPVVKKYLDIFIDYLSNLPATDENELRLIRGQQAERTWLCRFQNSIHTEVPDFNPDGLESWLKSQDTGLQQKAKDHAEKIFTTLKGRILEKLQELYGDNWESSVNDTKKECLKRLITLHGDEDDFDLQEIEWTDAIDLNDIKTIIEKNWSQSKEGDSTFVPFKKEFAIPVNEQCSTKADKLVWLSDLIKFTKAISNPKGKKLSPQQVDEMELIYGSLNPEA</sequence>
<dbReference type="InterPro" id="IPR017601">
    <property type="entry name" value="DGQHR-contain_dom"/>
</dbReference>
<accession>A0ABU5HJS7</accession>
<organism evidence="1 2">
    <name type="scientific">Bacteroides vicugnae</name>
    <dbReference type="NCBI Taxonomy" id="3037989"/>
    <lineage>
        <taxon>Bacteria</taxon>
        <taxon>Pseudomonadati</taxon>
        <taxon>Bacteroidota</taxon>
        <taxon>Bacteroidia</taxon>
        <taxon>Bacteroidales</taxon>
        <taxon>Bacteroidaceae</taxon>
        <taxon>Bacteroides</taxon>
    </lineage>
</organism>
<dbReference type="RefSeq" id="WP_195649579.1">
    <property type="nucleotide sequence ID" value="NZ_JARZAK010000001.1"/>
</dbReference>
<evidence type="ECO:0000313" key="2">
    <source>
        <dbReference type="Proteomes" id="UP001292913"/>
    </source>
</evidence>
<dbReference type="Pfam" id="PF14072">
    <property type="entry name" value="DndB"/>
    <property type="match status" value="1"/>
</dbReference>
<proteinExistence type="predicted"/>
<protein>
    <submittedName>
        <fullName evidence="1">DGQHR domain-containing protein</fullName>
    </submittedName>
</protein>
<name>A0ABU5HJS7_9BACE</name>
<dbReference type="Proteomes" id="UP001292913">
    <property type="component" value="Unassembled WGS sequence"/>
</dbReference>
<keyword evidence="2" id="KW-1185">Reference proteome</keyword>
<comment type="caution">
    <text evidence="1">The sequence shown here is derived from an EMBL/GenBank/DDBJ whole genome shotgun (WGS) entry which is preliminary data.</text>
</comment>
<evidence type="ECO:0000313" key="1">
    <source>
        <dbReference type="EMBL" id="MDY7256371.1"/>
    </source>
</evidence>
<dbReference type="InterPro" id="IPR017642">
    <property type="entry name" value="DNA_S_mod_DndB"/>
</dbReference>
<dbReference type="NCBIfam" id="TIGR03187">
    <property type="entry name" value="DGQHR"/>
    <property type="match status" value="1"/>
</dbReference>